<dbReference type="PROSITE" id="PS01125">
    <property type="entry name" value="ROK"/>
    <property type="match status" value="1"/>
</dbReference>
<dbReference type="InterPro" id="IPR000600">
    <property type="entry name" value="ROK"/>
</dbReference>
<sequence length="388" mass="39742">MRLSDGAADLVRLLRAAGPLTRAEIGVRTGWARATVNSRLDEVLEHRLVAEAGSENGARGRPAARFEFRSDAGTLLIADVGASAARLAQCDLGGRILAQSQVPVVIGAGPEPVLDAVTEALDTLPSRAAAARPWAAAISLPGPVEQPNGRIVSPPIMTGWDGLEVPAVLGPRLGVPLLVENDANAMAWGEHTVSGYADLVLVKVGTGVGAGIVANGSILRGARGAAGDLGHTYAPADEADVPLCRCGKAGCVEAYAGGWAIARDLTAEGLDVESVGDVTALLTAGEPRAIARVRAAGRVLGASLAQTVSLLNPSEIVVAGQLAVAGEHLLSGIREHVAARSLPLATRSLSIRTSERPNEVGVTGLADQAIRWALEPERLGEVLERAGG</sequence>
<organism evidence="2 3">
    <name type="scientific">Sediminivirga luteola</name>
    <dbReference type="NCBI Taxonomy" id="1774748"/>
    <lineage>
        <taxon>Bacteria</taxon>
        <taxon>Bacillati</taxon>
        <taxon>Actinomycetota</taxon>
        <taxon>Actinomycetes</taxon>
        <taxon>Micrococcales</taxon>
        <taxon>Brevibacteriaceae</taxon>
        <taxon>Sediminivirga</taxon>
    </lineage>
</organism>
<dbReference type="PANTHER" id="PTHR18964">
    <property type="entry name" value="ROK (REPRESSOR, ORF, KINASE) FAMILY"/>
    <property type="match status" value="1"/>
</dbReference>
<dbReference type="GO" id="GO:0016301">
    <property type="term" value="F:kinase activity"/>
    <property type="evidence" value="ECO:0007669"/>
    <property type="project" value="UniProtKB-KW"/>
</dbReference>
<dbReference type="Gene3D" id="1.10.10.10">
    <property type="entry name" value="Winged helix-like DNA-binding domain superfamily/Winged helix DNA-binding domain"/>
    <property type="match status" value="1"/>
</dbReference>
<accession>A0A8J2XJH2</accession>
<keyword evidence="3" id="KW-1185">Reference proteome</keyword>
<dbReference type="Gene3D" id="3.30.420.40">
    <property type="match status" value="2"/>
</dbReference>
<gene>
    <name evidence="2" type="ORF">GCM10011333_05060</name>
</gene>
<dbReference type="SUPFAM" id="SSF53067">
    <property type="entry name" value="Actin-like ATPase domain"/>
    <property type="match status" value="1"/>
</dbReference>
<evidence type="ECO:0000313" key="3">
    <source>
        <dbReference type="Proteomes" id="UP000616114"/>
    </source>
</evidence>
<name>A0A8J2XJH2_9MICO</name>
<evidence type="ECO:0000313" key="2">
    <source>
        <dbReference type="EMBL" id="GGA05247.1"/>
    </source>
</evidence>
<keyword evidence="2" id="KW-0418">Kinase</keyword>
<reference evidence="2" key="1">
    <citation type="journal article" date="2014" name="Int. J. Syst. Evol. Microbiol.">
        <title>Complete genome sequence of Corynebacterium casei LMG S-19264T (=DSM 44701T), isolated from a smear-ripened cheese.</title>
        <authorList>
            <consortium name="US DOE Joint Genome Institute (JGI-PGF)"/>
            <person name="Walter F."/>
            <person name="Albersmeier A."/>
            <person name="Kalinowski J."/>
            <person name="Ruckert C."/>
        </authorList>
    </citation>
    <scope>NUCLEOTIDE SEQUENCE</scope>
    <source>
        <strain evidence="2">CGMCC 1.12785</strain>
    </source>
</reference>
<dbReference type="Proteomes" id="UP000616114">
    <property type="component" value="Unassembled WGS sequence"/>
</dbReference>
<dbReference type="SUPFAM" id="SSF46785">
    <property type="entry name" value="Winged helix' DNA-binding domain"/>
    <property type="match status" value="1"/>
</dbReference>
<keyword evidence="2" id="KW-0808">Transferase</keyword>
<dbReference type="RefSeq" id="WP_188549350.1">
    <property type="nucleotide sequence ID" value="NZ_BMFY01000002.1"/>
</dbReference>
<reference evidence="2" key="2">
    <citation type="submission" date="2020-09" db="EMBL/GenBank/DDBJ databases">
        <authorList>
            <person name="Sun Q."/>
            <person name="Zhou Y."/>
        </authorList>
    </citation>
    <scope>NUCLEOTIDE SEQUENCE</scope>
    <source>
        <strain evidence="2">CGMCC 1.12785</strain>
    </source>
</reference>
<dbReference type="InterPro" id="IPR049874">
    <property type="entry name" value="ROK_cs"/>
</dbReference>
<proteinExistence type="inferred from homology"/>
<dbReference type="PANTHER" id="PTHR18964:SF173">
    <property type="entry name" value="GLUCOKINASE"/>
    <property type="match status" value="1"/>
</dbReference>
<dbReference type="InterPro" id="IPR036388">
    <property type="entry name" value="WH-like_DNA-bd_sf"/>
</dbReference>
<dbReference type="InterPro" id="IPR036390">
    <property type="entry name" value="WH_DNA-bd_sf"/>
</dbReference>
<dbReference type="Pfam" id="PF00480">
    <property type="entry name" value="ROK"/>
    <property type="match status" value="1"/>
</dbReference>
<protein>
    <submittedName>
        <fullName evidence="2">Sugar kinase</fullName>
    </submittedName>
</protein>
<dbReference type="AlphaFoldDB" id="A0A8J2XJH2"/>
<comment type="caution">
    <text evidence="2">The sequence shown here is derived from an EMBL/GenBank/DDBJ whole genome shotgun (WGS) entry which is preliminary data.</text>
</comment>
<comment type="similarity">
    <text evidence="1">Belongs to the ROK (NagC/XylR) family.</text>
</comment>
<evidence type="ECO:0000256" key="1">
    <source>
        <dbReference type="ARBA" id="ARBA00006479"/>
    </source>
</evidence>
<dbReference type="EMBL" id="BMFY01000002">
    <property type="protein sequence ID" value="GGA05247.1"/>
    <property type="molecule type" value="Genomic_DNA"/>
</dbReference>
<dbReference type="InterPro" id="IPR043129">
    <property type="entry name" value="ATPase_NBD"/>
</dbReference>